<name>A0AAV4AXX9_9GAST</name>
<evidence type="ECO:0000313" key="2">
    <source>
        <dbReference type="Proteomes" id="UP000735302"/>
    </source>
</evidence>
<organism evidence="1 2">
    <name type="scientific">Plakobranchus ocellatus</name>
    <dbReference type="NCBI Taxonomy" id="259542"/>
    <lineage>
        <taxon>Eukaryota</taxon>
        <taxon>Metazoa</taxon>
        <taxon>Spiralia</taxon>
        <taxon>Lophotrochozoa</taxon>
        <taxon>Mollusca</taxon>
        <taxon>Gastropoda</taxon>
        <taxon>Heterobranchia</taxon>
        <taxon>Euthyneura</taxon>
        <taxon>Panpulmonata</taxon>
        <taxon>Sacoglossa</taxon>
        <taxon>Placobranchoidea</taxon>
        <taxon>Plakobranchidae</taxon>
        <taxon>Plakobranchus</taxon>
    </lineage>
</organism>
<comment type="caution">
    <text evidence="1">The sequence shown here is derived from an EMBL/GenBank/DDBJ whole genome shotgun (WGS) entry which is preliminary data.</text>
</comment>
<dbReference type="Proteomes" id="UP000735302">
    <property type="component" value="Unassembled WGS sequence"/>
</dbReference>
<sequence length="87" mass="9849">MGARRAWNERETCEKTMIAAEGMLLFHVKKGRGKEEDNGRKDGDFHLECWTAALWRNELGVASPLPFHTFKSDLPPRAAFLPCPPPL</sequence>
<dbReference type="EMBL" id="BLXT01004368">
    <property type="protein sequence ID" value="GFO11922.1"/>
    <property type="molecule type" value="Genomic_DNA"/>
</dbReference>
<keyword evidence="2" id="KW-1185">Reference proteome</keyword>
<dbReference type="AlphaFoldDB" id="A0AAV4AXX9"/>
<evidence type="ECO:0000313" key="1">
    <source>
        <dbReference type="EMBL" id="GFO11922.1"/>
    </source>
</evidence>
<reference evidence="1 2" key="1">
    <citation type="journal article" date="2021" name="Elife">
        <title>Chloroplast acquisition without the gene transfer in kleptoplastic sea slugs, Plakobranchus ocellatus.</title>
        <authorList>
            <person name="Maeda T."/>
            <person name="Takahashi S."/>
            <person name="Yoshida T."/>
            <person name="Shimamura S."/>
            <person name="Takaki Y."/>
            <person name="Nagai Y."/>
            <person name="Toyoda A."/>
            <person name="Suzuki Y."/>
            <person name="Arimoto A."/>
            <person name="Ishii H."/>
            <person name="Satoh N."/>
            <person name="Nishiyama T."/>
            <person name="Hasebe M."/>
            <person name="Maruyama T."/>
            <person name="Minagawa J."/>
            <person name="Obokata J."/>
            <person name="Shigenobu S."/>
        </authorList>
    </citation>
    <scope>NUCLEOTIDE SEQUENCE [LARGE SCALE GENOMIC DNA]</scope>
</reference>
<accession>A0AAV4AXX9</accession>
<gene>
    <name evidence="1" type="ORF">PoB_003842700</name>
</gene>
<proteinExistence type="predicted"/>
<protein>
    <submittedName>
        <fullName evidence="1">Uncharacterized protein</fullName>
    </submittedName>
</protein>